<protein>
    <submittedName>
        <fullName evidence="1">Uncharacterized protein</fullName>
    </submittedName>
</protein>
<accession>A0A0F5MZL0</accession>
<dbReference type="STRING" id="342002.BST15_17575"/>
<gene>
    <name evidence="2" type="ORF">BST15_17575</name>
    <name evidence="3" type="ORF">E6Q54_14670</name>
    <name evidence="1" type="ORF">WR43_09665</name>
</gene>
<evidence type="ECO:0000313" key="3">
    <source>
        <dbReference type="EMBL" id="TXI54443.1"/>
    </source>
</evidence>
<reference evidence="2 5" key="3">
    <citation type="submission" date="2016-12" db="EMBL/GenBank/DDBJ databases">
        <title>The new phylogeny of genus Mycobacterium.</title>
        <authorList>
            <person name="Tortoli E."/>
            <person name="Trovato A."/>
            <person name="Cirillo D.M."/>
        </authorList>
    </citation>
    <scope>NUCLEOTIDE SEQUENCE [LARGE SCALE GENOMIC DNA]</scope>
    <source>
        <strain evidence="2 5">DSM 44942</strain>
    </source>
</reference>
<proteinExistence type="predicted"/>
<dbReference type="EMBL" id="LASW01000033">
    <property type="protein sequence ID" value="KKB99472.1"/>
    <property type="molecule type" value="Genomic_DNA"/>
</dbReference>
<dbReference type="Proteomes" id="UP000321797">
    <property type="component" value="Unassembled WGS sequence"/>
</dbReference>
<dbReference type="OrthoDB" id="4715018at2"/>
<evidence type="ECO:0000313" key="6">
    <source>
        <dbReference type="Proteomes" id="UP000321797"/>
    </source>
</evidence>
<dbReference type="Proteomes" id="UP000192327">
    <property type="component" value="Unassembled WGS sequence"/>
</dbReference>
<evidence type="ECO:0000313" key="5">
    <source>
        <dbReference type="Proteomes" id="UP000192327"/>
    </source>
</evidence>
<name>A0A0F5MZL0_9MYCO</name>
<evidence type="ECO:0000313" key="4">
    <source>
        <dbReference type="Proteomes" id="UP000034416"/>
    </source>
</evidence>
<reference evidence="3 6" key="4">
    <citation type="submission" date="2018-09" db="EMBL/GenBank/DDBJ databases">
        <title>Metagenome Assembled Genomes from an Advanced Water Purification Facility.</title>
        <authorList>
            <person name="Stamps B.W."/>
            <person name="Spear J.R."/>
        </authorList>
    </citation>
    <scope>NUCLEOTIDE SEQUENCE [LARGE SCALE GENOMIC DNA]</scope>
    <source>
        <strain evidence="3">Bin_29_2</strain>
    </source>
</reference>
<organism evidence="1 4">
    <name type="scientific">Mycolicibacter arupensis</name>
    <dbReference type="NCBI Taxonomy" id="342002"/>
    <lineage>
        <taxon>Bacteria</taxon>
        <taxon>Bacillati</taxon>
        <taxon>Actinomycetota</taxon>
        <taxon>Actinomycetes</taxon>
        <taxon>Mycobacteriales</taxon>
        <taxon>Mycobacteriaceae</taxon>
        <taxon>Mycolicibacter</taxon>
    </lineage>
</organism>
<sequence length="155" mass="16974">MTSPKPAGGKFVSSQDVIGRFEGSFPKNRIPWLELRIGDVENELIDEVPSLADLDVNADPKSPNREVRAAARRVGRVRTLVVDKLLELFRNPDGATTVSDAHEGISSSRSYAGRQYAGTGETGISFTEAELNRVRVRKPQRPKIGTYGVSPWGIP</sequence>
<comment type="caution">
    <text evidence="1">The sequence shown here is derived from an EMBL/GenBank/DDBJ whole genome shotgun (WGS) entry which is preliminary data.</text>
</comment>
<reference evidence="1" key="2">
    <citation type="submission" date="2015-04" db="EMBL/GenBank/DDBJ databases">
        <title>Genome sequence of Mycobacterium arupense strain GUC1.</title>
        <authorList>
            <person name="Greninger A.L."/>
            <person name="Cunningham G."/>
            <person name="Chiu C.Y."/>
            <person name="Miller S."/>
        </authorList>
    </citation>
    <scope>NUCLEOTIDE SEQUENCE</scope>
    <source>
        <strain evidence="1">GUC1</strain>
    </source>
</reference>
<keyword evidence="5" id="KW-1185">Reference proteome</keyword>
<dbReference type="AlphaFoldDB" id="A0A0F5MZL0"/>
<dbReference type="RefSeq" id="WP_046189362.1">
    <property type="nucleotide sequence ID" value="NZ_JACKUJ010000046.1"/>
</dbReference>
<evidence type="ECO:0000313" key="1">
    <source>
        <dbReference type="EMBL" id="KKB99472.1"/>
    </source>
</evidence>
<dbReference type="Proteomes" id="UP000034416">
    <property type="component" value="Unassembled WGS sequence"/>
</dbReference>
<reference evidence="4" key="1">
    <citation type="submission" date="2015-04" db="EMBL/GenBank/DDBJ databases">
        <title>Genome sequence of Mycobacterium arupense GUC1.</title>
        <authorList>
            <person name="Greninger A.L."/>
            <person name="Cunningham G."/>
            <person name="Chiu C.Y."/>
            <person name="Miller S."/>
        </authorList>
    </citation>
    <scope>NUCLEOTIDE SEQUENCE [LARGE SCALE GENOMIC DNA]</scope>
    <source>
        <strain evidence="4">GUC1</strain>
    </source>
</reference>
<dbReference type="PATRIC" id="fig|342002.3.peg.47"/>
<dbReference type="EMBL" id="MVHH01000050">
    <property type="protein sequence ID" value="OQZ93682.1"/>
    <property type="molecule type" value="Genomic_DNA"/>
</dbReference>
<evidence type="ECO:0000313" key="2">
    <source>
        <dbReference type="EMBL" id="OQZ93682.1"/>
    </source>
</evidence>
<dbReference type="EMBL" id="SSGD01000085">
    <property type="protein sequence ID" value="TXI54443.1"/>
    <property type="molecule type" value="Genomic_DNA"/>
</dbReference>